<name>A0A8B8V1C8_SACPA</name>
<comment type="pathway">
    <text evidence="5">Protein modification; protein neddylation.</text>
</comment>
<sequence length="307" mass="34301">MLDNKATKMDCKILVLGAGGLGCEILKNLTMLSFVKQVHIVDMDTIELTNLNRQFLFRDADIGKPKAQVAARYVNSRFPQLEVVAHVQDLTTLPPSFYEGFQFIVSGLDAIEPRRFINETLVKLTWESNYEICIPFIDGGTEGLKGHVKTIIPGITACWECSIDTLPSQQDTVPMCTIANNPRCIEHVVEYVSTIQYPELDIESTADMQLLLEKCYERAIQFSISTKELSTGFILGIIKSIIPSVSTTNAMVAATCCTQVVKIYNDLIDLENDNNFTLINCSEGCFMYSFKFERLPDCAVCSKDNSN</sequence>
<dbReference type="PROSITE" id="PS51257">
    <property type="entry name" value="PROKAR_LIPOPROTEIN"/>
    <property type="match status" value="1"/>
</dbReference>
<dbReference type="SUPFAM" id="SSF69572">
    <property type="entry name" value="Activating enzymes of the ubiquitin-like proteins"/>
    <property type="match status" value="1"/>
</dbReference>
<evidence type="ECO:0000256" key="5">
    <source>
        <dbReference type="RuleBase" id="RU368009"/>
    </source>
</evidence>
<keyword evidence="1 5" id="KW-0547">Nucleotide-binding</keyword>
<dbReference type="GO" id="GO:0005737">
    <property type="term" value="C:cytoplasm"/>
    <property type="evidence" value="ECO:0007669"/>
    <property type="project" value="TreeGrafter"/>
</dbReference>
<dbReference type="InterPro" id="IPR033127">
    <property type="entry name" value="UBQ-activ_enz_E1_Cys_AS"/>
</dbReference>
<dbReference type="UniPathway" id="UPA00885"/>
<dbReference type="InterPro" id="IPR045886">
    <property type="entry name" value="ThiF/MoeB/HesA"/>
</dbReference>
<dbReference type="AlphaFoldDB" id="A0A8B8V1C8"/>
<evidence type="ECO:0000313" key="7">
    <source>
        <dbReference type="RefSeq" id="XP_033769819.1"/>
    </source>
</evidence>
<dbReference type="GO" id="GO:0045116">
    <property type="term" value="P:protein neddylation"/>
    <property type="evidence" value="ECO:0007669"/>
    <property type="project" value="UniProtKB-UniRule"/>
</dbReference>
<dbReference type="InterPro" id="IPR023318">
    <property type="entry name" value="Ub_act_enz_dom_a_sf"/>
</dbReference>
<dbReference type="FunFam" id="3.50.50.80:FF:000002">
    <property type="entry name" value="SUMO-activating enzyme subunit 2"/>
    <property type="match status" value="1"/>
</dbReference>
<keyword evidence="2 5" id="KW-0833">Ubl conjugation pathway</keyword>
<dbReference type="Pfam" id="PF00899">
    <property type="entry name" value="ThiF"/>
    <property type="match status" value="1"/>
</dbReference>
<dbReference type="InterPro" id="IPR000594">
    <property type="entry name" value="ThiF_NAD_FAD-bd"/>
</dbReference>
<evidence type="ECO:0000259" key="6">
    <source>
        <dbReference type="Pfam" id="PF00899"/>
    </source>
</evidence>
<dbReference type="GO" id="GO:0019781">
    <property type="term" value="F:NEDD8 activating enzyme activity"/>
    <property type="evidence" value="ECO:0007669"/>
    <property type="project" value="UniProtKB-UniRule"/>
</dbReference>
<dbReference type="Gene3D" id="1.10.10.520">
    <property type="entry name" value="Ubiquitin activating enzymes (Uba3). Chain: B, domain 2"/>
    <property type="match status" value="1"/>
</dbReference>
<dbReference type="PROSITE" id="PS00865">
    <property type="entry name" value="UBIQUITIN_ACTIVAT_2"/>
    <property type="match status" value="1"/>
</dbReference>
<evidence type="ECO:0000256" key="1">
    <source>
        <dbReference type="ARBA" id="ARBA00022741"/>
    </source>
</evidence>
<reference evidence="7" key="1">
    <citation type="journal article" date="2017" name="Nat. Genet.">
        <title>Contrasting evolutionary genome dynamics between domesticated and wild yeasts.</title>
        <authorList>
            <person name="Yue J.X."/>
            <person name="Li J."/>
            <person name="Aigrain L."/>
            <person name="Hallin J."/>
            <person name="Persson K."/>
            <person name="Oliver K."/>
            <person name="Bergstrom A."/>
            <person name="Coupland P."/>
            <person name="Warringer J."/>
            <person name="Lagomarsino M.C."/>
            <person name="Fischer G."/>
            <person name="Durbin R."/>
            <person name="Liti G."/>
        </authorList>
    </citation>
    <scope>NUCLEOTIDE SEQUENCE</scope>
    <source>
        <strain evidence="7">CBS432</strain>
    </source>
</reference>
<dbReference type="Gene3D" id="3.40.50.720">
    <property type="entry name" value="NAD(P)-binding Rossmann-like Domain"/>
    <property type="match status" value="1"/>
</dbReference>
<reference evidence="7" key="2">
    <citation type="submission" date="2020-01" db="EMBL/GenBank/DDBJ databases">
        <title>Population-level Yeast Reference Genomes.</title>
        <authorList>
            <person name="Yue J.-X."/>
        </authorList>
    </citation>
    <scope>NUCLEOTIDE SEQUENCE</scope>
    <source>
        <strain evidence="7">CBS432</strain>
    </source>
</reference>
<dbReference type="GO" id="GO:0005634">
    <property type="term" value="C:nucleus"/>
    <property type="evidence" value="ECO:0007669"/>
    <property type="project" value="TreeGrafter"/>
</dbReference>
<evidence type="ECO:0000256" key="3">
    <source>
        <dbReference type="ARBA" id="ARBA00022840"/>
    </source>
</evidence>
<keyword evidence="5" id="KW-0436">Ligase</keyword>
<gene>
    <name evidence="7" type="primary">UBA3</name>
    <name evidence="7" type="ORF">SPAR_P03220</name>
</gene>
<proteinExistence type="inferred from homology"/>
<dbReference type="EC" id="6.2.1.64" evidence="5"/>
<dbReference type="OrthoDB" id="10255449at2759"/>
<organism evidence="7">
    <name type="scientific">Saccharomyces paradoxus</name>
    <name type="common">Yeast</name>
    <name type="synonym">Saccharomyces douglasii</name>
    <dbReference type="NCBI Taxonomy" id="27291"/>
    <lineage>
        <taxon>Eukaryota</taxon>
        <taxon>Fungi</taxon>
        <taxon>Dikarya</taxon>
        <taxon>Ascomycota</taxon>
        <taxon>Saccharomycotina</taxon>
        <taxon>Saccharomycetes</taxon>
        <taxon>Saccharomycetales</taxon>
        <taxon>Saccharomycetaceae</taxon>
        <taxon>Saccharomyces</taxon>
    </lineage>
</organism>
<keyword evidence="3 5" id="KW-0067">ATP-binding</keyword>
<dbReference type="RefSeq" id="XP_033769819.1">
    <property type="nucleotide sequence ID" value="XM_033913928.1"/>
</dbReference>
<feature type="domain" description="THIF-type NAD/FAD binding fold" evidence="6">
    <location>
        <begin position="10"/>
        <end position="284"/>
    </location>
</feature>
<evidence type="ECO:0000256" key="2">
    <source>
        <dbReference type="ARBA" id="ARBA00022786"/>
    </source>
</evidence>
<reference evidence="7" key="4">
    <citation type="submission" date="2025-08" db="UniProtKB">
        <authorList>
            <consortium name="RefSeq"/>
        </authorList>
    </citation>
    <scope>IDENTIFICATION</scope>
    <source>
        <strain evidence="7">CBS432</strain>
    </source>
</reference>
<evidence type="ECO:0000256" key="4">
    <source>
        <dbReference type="PROSITE-ProRule" id="PRU10132"/>
    </source>
</evidence>
<dbReference type="GO" id="GO:0005524">
    <property type="term" value="F:ATP binding"/>
    <property type="evidence" value="ECO:0007669"/>
    <property type="project" value="UniProtKB-UniRule"/>
</dbReference>
<comment type="function">
    <text evidence="5">Catalytic subunit of the dimeric E1 enzyme, which activates NEDD8.</text>
</comment>
<comment type="similarity">
    <text evidence="5">Belongs to the ubiquitin-activating E1 family. UBA3 subfamily.</text>
</comment>
<dbReference type="PANTHER" id="PTHR10953">
    <property type="entry name" value="UBIQUITIN-ACTIVATING ENZYME E1"/>
    <property type="match status" value="1"/>
</dbReference>
<dbReference type="InterPro" id="IPR035985">
    <property type="entry name" value="Ubiquitin-activating_enz"/>
</dbReference>
<dbReference type="KEGG" id="spao:SPAR_P03220"/>
<protein>
    <recommendedName>
        <fullName evidence="5">NEDD8-activating enzyme E1 catalytic subunit</fullName>
        <ecNumber evidence="5">6.2.1.64</ecNumber>
    </recommendedName>
</protein>
<feature type="active site" description="Glycyl thioester intermediate" evidence="4">
    <location>
        <position position="176"/>
    </location>
</feature>
<reference evidence="7" key="3">
    <citation type="submission" date="2025-07" db="EMBL/GenBank/DDBJ databases">
        <authorList>
            <consortium name="NCBI Genome Project"/>
        </authorList>
    </citation>
    <scope>NUCLEOTIDE SEQUENCE</scope>
    <source>
        <strain evidence="7">CBS432</strain>
    </source>
</reference>
<dbReference type="GeneID" id="54634264"/>
<dbReference type="VEuPathDB" id="FungiDB:SPAR_P03220"/>
<comment type="catalytic activity">
    <reaction evidence="5">
        <text>ATP + [NEDD8 protein] + [E1 NEDD8-activating enzyme]-L-cysteine = AMP + diphosphate + [E1 NEDD8-activating enzyme]-S-[NEDD8 protein]-yl-L-cysteine.</text>
        <dbReference type="EC" id="6.2.1.64"/>
    </reaction>
</comment>
<accession>A0A8B8V1C8</accession>
<dbReference type="PANTHER" id="PTHR10953:SF6">
    <property type="entry name" value="NEDD8-ACTIVATING ENZYME E1 CATALYTIC SUBUNIT"/>
    <property type="match status" value="1"/>
</dbReference>